<feature type="region of interest" description="Disordered" evidence="1">
    <location>
        <begin position="129"/>
        <end position="197"/>
    </location>
</feature>
<feature type="compositionally biased region" description="Basic and acidic residues" evidence="1">
    <location>
        <begin position="147"/>
        <end position="163"/>
    </location>
</feature>
<feature type="non-terminal residue" evidence="2">
    <location>
        <position position="1"/>
    </location>
</feature>
<name>A0AAE0H2M8_9CHLO</name>
<dbReference type="AlphaFoldDB" id="A0AAE0H2M8"/>
<organism evidence="2 3">
    <name type="scientific">Cymbomonas tetramitiformis</name>
    <dbReference type="NCBI Taxonomy" id="36881"/>
    <lineage>
        <taxon>Eukaryota</taxon>
        <taxon>Viridiplantae</taxon>
        <taxon>Chlorophyta</taxon>
        <taxon>Pyramimonadophyceae</taxon>
        <taxon>Pyramimonadales</taxon>
        <taxon>Pyramimonadaceae</taxon>
        <taxon>Cymbomonas</taxon>
    </lineage>
</organism>
<protein>
    <submittedName>
        <fullName evidence="2">Uncharacterized protein</fullName>
    </submittedName>
</protein>
<evidence type="ECO:0000313" key="3">
    <source>
        <dbReference type="Proteomes" id="UP001190700"/>
    </source>
</evidence>
<keyword evidence="3" id="KW-1185">Reference proteome</keyword>
<dbReference type="EMBL" id="LGRX02000390">
    <property type="protein sequence ID" value="KAK3288719.1"/>
    <property type="molecule type" value="Genomic_DNA"/>
</dbReference>
<sequence length="197" mass="21190">AAPAADGGSNFVFEAPKLSSHVVRSKSQAGFSNSPTSFSRRLASLDTPCSPSAGGKVAAHSSPILADFQEEARKKVHSTFRAANQRTPKDSPRSASSTPDRVPGVLLPASKKVMEIINRGQVANGEKPIQSLGQLGRFPGFGDPVDLPEKRLSRPDKMELEKQRRARLHNSRHSKKPQGVLRSLIETNQLGASSMES</sequence>
<dbReference type="Proteomes" id="UP001190700">
    <property type="component" value="Unassembled WGS sequence"/>
</dbReference>
<gene>
    <name evidence="2" type="ORF">CYMTET_3817</name>
</gene>
<proteinExistence type="predicted"/>
<reference evidence="2 3" key="1">
    <citation type="journal article" date="2015" name="Genome Biol. Evol.">
        <title>Comparative Genomics of a Bacterivorous Green Alga Reveals Evolutionary Causalities and Consequences of Phago-Mixotrophic Mode of Nutrition.</title>
        <authorList>
            <person name="Burns J.A."/>
            <person name="Paasch A."/>
            <person name="Narechania A."/>
            <person name="Kim E."/>
        </authorList>
    </citation>
    <scope>NUCLEOTIDE SEQUENCE [LARGE SCALE GENOMIC DNA]</scope>
    <source>
        <strain evidence="2 3">PLY_AMNH</strain>
    </source>
</reference>
<feature type="compositionally biased region" description="Polar residues" evidence="1">
    <location>
        <begin position="25"/>
        <end position="39"/>
    </location>
</feature>
<feature type="region of interest" description="Disordered" evidence="1">
    <location>
        <begin position="22"/>
        <end position="106"/>
    </location>
</feature>
<comment type="caution">
    <text evidence="2">The sequence shown here is derived from an EMBL/GenBank/DDBJ whole genome shotgun (WGS) entry which is preliminary data.</text>
</comment>
<evidence type="ECO:0000256" key="1">
    <source>
        <dbReference type="SAM" id="MobiDB-lite"/>
    </source>
</evidence>
<feature type="compositionally biased region" description="Polar residues" evidence="1">
    <location>
        <begin position="185"/>
        <end position="197"/>
    </location>
</feature>
<accession>A0AAE0H2M8</accession>
<feature type="compositionally biased region" description="Basic residues" evidence="1">
    <location>
        <begin position="164"/>
        <end position="176"/>
    </location>
</feature>
<evidence type="ECO:0000313" key="2">
    <source>
        <dbReference type="EMBL" id="KAK3288719.1"/>
    </source>
</evidence>